<dbReference type="Pfam" id="PF13560">
    <property type="entry name" value="HTH_31"/>
    <property type="match status" value="1"/>
</dbReference>
<dbReference type="PANTHER" id="PTHR35010">
    <property type="entry name" value="BLL4672 PROTEIN-RELATED"/>
    <property type="match status" value="1"/>
</dbReference>
<proteinExistence type="predicted"/>
<protein>
    <submittedName>
        <fullName evidence="2">Transcriptional regulator</fullName>
    </submittedName>
</protein>
<dbReference type="CDD" id="cd00093">
    <property type="entry name" value="HTH_XRE"/>
    <property type="match status" value="1"/>
</dbReference>
<evidence type="ECO:0000313" key="3">
    <source>
        <dbReference type="Proteomes" id="UP000597444"/>
    </source>
</evidence>
<dbReference type="RefSeq" id="WP_220211686.1">
    <property type="nucleotide sequence ID" value="NZ_BNJK01000004.1"/>
</dbReference>
<evidence type="ECO:0000259" key="1">
    <source>
        <dbReference type="PROSITE" id="PS50943"/>
    </source>
</evidence>
<comment type="caution">
    <text evidence="2">The sequence shown here is derived from an EMBL/GenBank/DDBJ whole genome shotgun (WGS) entry which is preliminary data.</text>
</comment>
<accession>A0A8J3N764</accession>
<dbReference type="InterPro" id="IPR001387">
    <property type="entry name" value="Cro/C1-type_HTH"/>
</dbReference>
<sequence length="281" mass="32643">MYEDQRRNELAQFLRTRRERLLPSQVHLPERGRRRTPGLRREELANLAGVGLTWYTKLEQGQAIQVSSQVLESLAQALQLSPDERRHLFVLAREHLPLLKHTYVRQISPDLQCILDALLPNPAVIMNERWDIVGWNRNAAQVFVDYGQLSDWERNHVWLIFTHPALRTLYTNWESTARRALSLFRASAGHNGAGEPWFIERRDRLMETSSEFRAWWNLHEVSEGYSGRKELNHPLVGLLILKSTPLLVADNPNLRIFVYMALPEANSEQKLTRFALSLPKA</sequence>
<gene>
    <name evidence="2" type="ORF">KSF_111700</name>
</gene>
<name>A0A8J3N764_9CHLR</name>
<dbReference type="Gene3D" id="1.10.260.40">
    <property type="entry name" value="lambda repressor-like DNA-binding domains"/>
    <property type="match status" value="1"/>
</dbReference>
<dbReference type="InterPro" id="IPR010982">
    <property type="entry name" value="Lambda_DNA-bd_dom_sf"/>
</dbReference>
<reference evidence="2" key="1">
    <citation type="submission" date="2020-10" db="EMBL/GenBank/DDBJ databases">
        <title>Taxonomic study of unclassified bacteria belonging to the class Ktedonobacteria.</title>
        <authorList>
            <person name="Yabe S."/>
            <person name="Wang C.M."/>
            <person name="Zheng Y."/>
            <person name="Sakai Y."/>
            <person name="Cavaletti L."/>
            <person name="Monciardini P."/>
            <person name="Donadio S."/>
        </authorList>
    </citation>
    <scope>NUCLEOTIDE SEQUENCE</scope>
    <source>
        <strain evidence="2">ID150040</strain>
    </source>
</reference>
<keyword evidence="3" id="KW-1185">Reference proteome</keyword>
<dbReference type="SUPFAM" id="SSF47413">
    <property type="entry name" value="lambda repressor-like DNA-binding domains"/>
    <property type="match status" value="1"/>
</dbReference>
<dbReference type="Proteomes" id="UP000597444">
    <property type="component" value="Unassembled WGS sequence"/>
</dbReference>
<dbReference type="SMART" id="SM00530">
    <property type="entry name" value="HTH_XRE"/>
    <property type="match status" value="1"/>
</dbReference>
<dbReference type="InterPro" id="IPR041413">
    <property type="entry name" value="MLTR_LBD"/>
</dbReference>
<dbReference type="PROSITE" id="PS50943">
    <property type="entry name" value="HTH_CROC1"/>
    <property type="match status" value="1"/>
</dbReference>
<dbReference type="Gene3D" id="3.30.450.180">
    <property type="match status" value="1"/>
</dbReference>
<feature type="domain" description="HTH cro/C1-type" evidence="1">
    <location>
        <begin position="38"/>
        <end position="85"/>
    </location>
</feature>
<dbReference type="GO" id="GO:0003677">
    <property type="term" value="F:DNA binding"/>
    <property type="evidence" value="ECO:0007669"/>
    <property type="project" value="InterPro"/>
</dbReference>
<dbReference type="EMBL" id="BNJK01000004">
    <property type="protein sequence ID" value="GHP01123.1"/>
    <property type="molecule type" value="Genomic_DNA"/>
</dbReference>
<dbReference type="Pfam" id="PF17765">
    <property type="entry name" value="MLTR_LBD"/>
    <property type="match status" value="1"/>
</dbReference>
<organism evidence="2 3">
    <name type="scientific">Reticulibacter mediterranei</name>
    <dbReference type="NCBI Taxonomy" id="2778369"/>
    <lineage>
        <taxon>Bacteria</taxon>
        <taxon>Bacillati</taxon>
        <taxon>Chloroflexota</taxon>
        <taxon>Ktedonobacteria</taxon>
        <taxon>Ktedonobacterales</taxon>
        <taxon>Reticulibacteraceae</taxon>
        <taxon>Reticulibacter</taxon>
    </lineage>
</organism>
<dbReference type="AlphaFoldDB" id="A0A8J3N764"/>
<evidence type="ECO:0000313" key="2">
    <source>
        <dbReference type="EMBL" id="GHP01123.1"/>
    </source>
</evidence>
<dbReference type="PANTHER" id="PTHR35010:SF3">
    <property type="entry name" value="BLL4873 PROTEIN"/>
    <property type="match status" value="1"/>
</dbReference>